<feature type="transmembrane region" description="Helical" evidence="10">
    <location>
        <begin position="29"/>
        <end position="47"/>
    </location>
</feature>
<dbReference type="InParanoid" id="Q02A22"/>
<dbReference type="SMART" id="SM00091">
    <property type="entry name" value="PAS"/>
    <property type="match status" value="1"/>
</dbReference>
<keyword evidence="3" id="KW-0808">Transferase</keyword>
<dbReference type="eggNOG" id="COG4191">
    <property type="taxonomic scope" value="Bacteria"/>
</dbReference>
<dbReference type="InterPro" id="IPR013655">
    <property type="entry name" value="PAS_fold_3"/>
</dbReference>
<dbReference type="CDD" id="cd00130">
    <property type="entry name" value="PAS"/>
    <property type="match status" value="1"/>
</dbReference>
<dbReference type="SUPFAM" id="SSF55785">
    <property type="entry name" value="PYP-like sensor domain (PAS domain)"/>
    <property type="match status" value="1"/>
</dbReference>
<dbReference type="Gene3D" id="1.10.287.130">
    <property type="match status" value="1"/>
</dbReference>
<evidence type="ECO:0000256" key="6">
    <source>
        <dbReference type="ARBA" id="ARBA00022840"/>
    </source>
</evidence>
<dbReference type="Pfam" id="PF02518">
    <property type="entry name" value="HATPase_c"/>
    <property type="match status" value="1"/>
</dbReference>
<feature type="domain" description="PAC" evidence="13">
    <location>
        <begin position="288"/>
        <end position="340"/>
    </location>
</feature>
<dbReference type="Gene3D" id="2.10.70.100">
    <property type="match status" value="1"/>
</dbReference>
<evidence type="ECO:0000256" key="5">
    <source>
        <dbReference type="ARBA" id="ARBA00022777"/>
    </source>
</evidence>
<name>Q02A22_SOLUE</name>
<dbReference type="SUPFAM" id="SSF55874">
    <property type="entry name" value="ATPase domain of HSP90 chaperone/DNA topoisomerase II/histidine kinase"/>
    <property type="match status" value="1"/>
</dbReference>
<dbReference type="Pfam" id="PF08447">
    <property type="entry name" value="PAS_3"/>
    <property type="match status" value="1"/>
</dbReference>
<evidence type="ECO:0000256" key="2">
    <source>
        <dbReference type="ARBA" id="ARBA00012438"/>
    </source>
</evidence>
<feature type="transmembrane region" description="Helical" evidence="10">
    <location>
        <begin position="53"/>
        <end position="71"/>
    </location>
</feature>
<dbReference type="GO" id="GO:0004673">
    <property type="term" value="F:protein histidine kinase activity"/>
    <property type="evidence" value="ECO:0007669"/>
    <property type="project" value="UniProtKB-EC"/>
</dbReference>
<accession>Q02A22</accession>
<evidence type="ECO:0000256" key="9">
    <source>
        <dbReference type="SAM" id="Coils"/>
    </source>
</evidence>
<dbReference type="Pfam" id="PF00072">
    <property type="entry name" value="Response_reg"/>
    <property type="match status" value="1"/>
</dbReference>
<dbReference type="GO" id="GO:0005524">
    <property type="term" value="F:ATP binding"/>
    <property type="evidence" value="ECO:0007669"/>
    <property type="project" value="UniProtKB-KW"/>
</dbReference>
<evidence type="ECO:0000256" key="10">
    <source>
        <dbReference type="SAM" id="Phobius"/>
    </source>
</evidence>
<reference evidence="14" key="1">
    <citation type="submission" date="2006-10" db="EMBL/GenBank/DDBJ databases">
        <title>Complete sequence of Solibacter usitatus Ellin6076.</title>
        <authorList>
            <consortium name="US DOE Joint Genome Institute"/>
            <person name="Copeland A."/>
            <person name="Lucas S."/>
            <person name="Lapidus A."/>
            <person name="Barry K."/>
            <person name="Detter J.C."/>
            <person name="Glavina del Rio T."/>
            <person name="Hammon N."/>
            <person name="Israni S."/>
            <person name="Dalin E."/>
            <person name="Tice H."/>
            <person name="Pitluck S."/>
            <person name="Thompson L.S."/>
            <person name="Brettin T."/>
            <person name="Bruce D."/>
            <person name="Han C."/>
            <person name="Tapia R."/>
            <person name="Gilna P."/>
            <person name="Schmutz J."/>
            <person name="Larimer F."/>
            <person name="Land M."/>
            <person name="Hauser L."/>
            <person name="Kyrpides N."/>
            <person name="Mikhailova N."/>
            <person name="Janssen P.H."/>
            <person name="Kuske C.R."/>
            <person name="Richardson P."/>
        </authorList>
    </citation>
    <scope>NUCLEOTIDE SEQUENCE</scope>
    <source>
        <strain evidence="14">Ellin6076</strain>
    </source>
</reference>
<feature type="transmembrane region" description="Helical" evidence="10">
    <location>
        <begin position="78"/>
        <end position="96"/>
    </location>
</feature>
<dbReference type="PANTHER" id="PTHR43065">
    <property type="entry name" value="SENSOR HISTIDINE KINASE"/>
    <property type="match status" value="1"/>
</dbReference>
<dbReference type="InterPro" id="IPR004358">
    <property type="entry name" value="Sig_transdc_His_kin-like_C"/>
</dbReference>
<dbReference type="NCBIfam" id="TIGR00229">
    <property type="entry name" value="sensory_box"/>
    <property type="match status" value="1"/>
</dbReference>
<dbReference type="eggNOG" id="COG2204">
    <property type="taxonomic scope" value="Bacteria"/>
</dbReference>
<feature type="domain" description="Response regulatory" evidence="12">
    <location>
        <begin position="599"/>
        <end position="713"/>
    </location>
</feature>
<evidence type="ECO:0000256" key="8">
    <source>
        <dbReference type="PROSITE-ProRule" id="PRU00169"/>
    </source>
</evidence>
<dbReference type="SUPFAM" id="SSF52172">
    <property type="entry name" value="CheY-like"/>
    <property type="match status" value="1"/>
</dbReference>
<feature type="transmembrane region" description="Helical" evidence="10">
    <location>
        <begin position="102"/>
        <end position="121"/>
    </location>
</feature>
<evidence type="ECO:0000259" key="11">
    <source>
        <dbReference type="PROSITE" id="PS50109"/>
    </source>
</evidence>
<dbReference type="InterPro" id="IPR000014">
    <property type="entry name" value="PAS"/>
</dbReference>
<keyword evidence="10" id="KW-1133">Transmembrane helix</keyword>
<keyword evidence="7" id="KW-0902">Two-component regulatory system</keyword>
<feature type="coiled-coil region" evidence="9">
    <location>
        <begin position="197"/>
        <end position="224"/>
    </location>
</feature>
<sequence>MLDRRWLPWLYPKSTGDPGSDRNSRTLQFSCYLLASAAVAVLMVSAIDREWQQMPLLVSAIAGLVAAVALSRAGRSDWAGRTAFLIVLLSAILLVFRAHDGFRSHSMLLFPGLLLISLMMLDRASYVATAAIVVVTVAALGVAVKHGLTRATPPVRTTYDSIFYVDLNMLVIAIIGSRIARDTQRNTFDLGVSIDRLSAANLELIQVREHLQDSEERLKSAQRLTHVGSWHWNLGTNQVVCSEECKQIFGQPEDYAPSLEELLQIIRPNDRARVASEIQRGIAEKSGCSTEFQIVQPNGEVRTVTFTSQVLLDDAGSPRHIFGACQDVTDERRMQEESLASQKLETVGTLANGIAHDFNNLLGGVLAQAEMGLSELAAGSRPEAALKAICCAAVSGSEIVRQLMIYTGQEREPRDLVDVARTVEEMADFLKLSISKLATLHTDFDKDLPPVRASGAQIRQIVMNLVMNASEAIGDREGVIRLTVRRFQAGQDQAGCIAGALAERDCVGLEVADTGRGMSPETQARVFDPFFTTKPLRHGLGLAVVSGIVRMLAGGIHLASEPGKGTIFRVLLPCEEGAANDSPRPNTATESTNASQAATALVVEDEDSLRGPAAKMLRKSGFTVLEAPDGTTALGIIRGDRAIEVLLLDVTLPGTPSQEVLAEAKRLRPAMRVIVTSAYGKEFAATSLQADVERFIRKPYSLRDLVELVRQTLS</sequence>
<dbReference type="EMBL" id="CP000473">
    <property type="protein sequence ID" value="ABJ82104.1"/>
    <property type="molecule type" value="Genomic_DNA"/>
</dbReference>
<keyword evidence="5 14" id="KW-0418">Kinase</keyword>
<evidence type="ECO:0000256" key="1">
    <source>
        <dbReference type="ARBA" id="ARBA00000085"/>
    </source>
</evidence>
<dbReference type="HOGENOM" id="CLU_386796_0_0_0"/>
<feature type="modified residue" description="4-aspartylphosphate" evidence="8">
    <location>
        <position position="649"/>
    </location>
</feature>
<dbReference type="InterPro" id="IPR001789">
    <property type="entry name" value="Sig_transdc_resp-reg_receiver"/>
</dbReference>
<keyword evidence="9" id="KW-0175">Coiled coil</keyword>
<proteinExistence type="predicted"/>
<dbReference type="SMART" id="SM00086">
    <property type="entry name" value="PAC"/>
    <property type="match status" value="1"/>
</dbReference>
<evidence type="ECO:0000256" key="7">
    <source>
        <dbReference type="ARBA" id="ARBA00023012"/>
    </source>
</evidence>
<dbReference type="PROSITE" id="PS50110">
    <property type="entry name" value="RESPONSE_REGULATORY"/>
    <property type="match status" value="1"/>
</dbReference>
<dbReference type="InterPro" id="IPR005467">
    <property type="entry name" value="His_kinase_dom"/>
</dbReference>
<dbReference type="PANTHER" id="PTHR43065:SF46">
    <property type="entry name" value="C4-DICARBOXYLATE TRANSPORT SENSOR PROTEIN DCTB"/>
    <property type="match status" value="1"/>
</dbReference>
<dbReference type="InterPro" id="IPR011006">
    <property type="entry name" value="CheY-like_superfamily"/>
</dbReference>
<keyword evidence="4" id="KW-0547">Nucleotide-binding</keyword>
<comment type="catalytic activity">
    <reaction evidence="1">
        <text>ATP + protein L-histidine = ADP + protein N-phospho-L-histidine.</text>
        <dbReference type="EC" id="2.7.13.3"/>
    </reaction>
</comment>
<dbReference type="Gene3D" id="3.30.450.20">
    <property type="entry name" value="PAS domain"/>
    <property type="match status" value="1"/>
</dbReference>
<dbReference type="Gene3D" id="3.40.50.2300">
    <property type="match status" value="1"/>
</dbReference>
<dbReference type="PRINTS" id="PR00344">
    <property type="entry name" value="BCTRLSENSOR"/>
</dbReference>
<dbReference type="InterPro" id="IPR035965">
    <property type="entry name" value="PAS-like_dom_sf"/>
</dbReference>
<dbReference type="AlphaFoldDB" id="Q02A22"/>
<keyword evidence="10" id="KW-0472">Membrane</keyword>
<dbReference type="EC" id="2.7.13.3" evidence="2"/>
<dbReference type="STRING" id="234267.Acid_1110"/>
<dbReference type="InterPro" id="IPR036890">
    <property type="entry name" value="HATPase_C_sf"/>
</dbReference>
<protein>
    <recommendedName>
        <fullName evidence="2">histidine kinase</fullName>
        <ecNumber evidence="2">2.7.13.3</ecNumber>
    </recommendedName>
</protein>
<dbReference type="InterPro" id="IPR001610">
    <property type="entry name" value="PAC"/>
</dbReference>
<dbReference type="Gene3D" id="3.30.565.10">
    <property type="entry name" value="Histidine kinase-like ATPase, C-terminal domain"/>
    <property type="match status" value="1"/>
</dbReference>
<feature type="domain" description="Histidine kinase" evidence="11">
    <location>
        <begin position="353"/>
        <end position="576"/>
    </location>
</feature>
<keyword evidence="10" id="KW-0812">Transmembrane</keyword>
<organism evidence="14">
    <name type="scientific">Solibacter usitatus (strain Ellin6076)</name>
    <dbReference type="NCBI Taxonomy" id="234267"/>
    <lineage>
        <taxon>Bacteria</taxon>
        <taxon>Pseudomonadati</taxon>
        <taxon>Acidobacteriota</taxon>
        <taxon>Terriglobia</taxon>
        <taxon>Bryobacterales</taxon>
        <taxon>Solibacteraceae</taxon>
        <taxon>Candidatus Solibacter</taxon>
    </lineage>
</organism>
<dbReference type="CDD" id="cd00156">
    <property type="entry name" value="REC"/>
    <property type="match status" value="1"/>
</dbReference>
<evidence type="ECO:0000313" key="14">
    <source>
        <dbReference type="EMBL" id="ABJ82104.1"/>
    </source>
</evidence>
<evidence type="ECO:0000256" key="4">
    <source>
        <dbReference type="ARBA" id="ARBA00022741"/>
    </source>
</evidence>
<dbReference type="PROSITE" id="PS50109">
    <property type="entry name" value="HIS_KIN"/>
    <property type="match status" value="1"/>
</dbReference>
<dbReference type="GO" id="GO:0000160">
    <property type="term" value="P:phosphorelay signal transduction system"/>
    <property type="evidence" value="ECO:0007669"/>
    <property type="project" value="UniProtKB-KW"/>
</dbReference>
<dbReference type="KEGG" id="sus:Acid_1110"/>
<keyword evidence="8" id="KW-0597">Phosphoprotein</keyword>
<feature type="transmembrane region" description="Helical" evidence="10">
    <location>
        <begin position="161"/>
        <end position="180"/>
    </location>
</feature>
<evidence type="ECO:0000259" key="12">
    <source>
        <dbReference type="PROSITE" id="PS50110"/>
    </source>
</evidence>
<dbReference type="SMART" id="SM00448">
    <property type="entry name" value="REC"/>
    <property type="match status" value="1"/>
</dbReference>
<dbReference type="PROSITE" id="PS50113">
    <property type="entry name" value="PAC"/>
    <property type="match status" value="1"/>
</dbReference>
<gene>
    <name evidence="14" type="ordered locus">Acid_1110</name>
</gene>
<dbReference type="InterPro" id="IPR003594">
    <property type="entry name" value="HATPase_dom"/>
</dbReference>
<evidence type="ECO:0000256" key="3">
    <source>
        <dbReference type="ARBA" id="ARBA00022679"/>
    </source>
</evidence>
<evidence type="ECO:0000259" key="13">
    <source>
        <dbReference type="PROSITE" id="PS50113"/>
    </source>
</evidence>
<dbReference type="SMART" id="SM00387">
    <property type="entry name" value="HATPase_c"/>
    <property type="match status" value="1"/>
</dbReference>
<dbReference type="InterPro" id="IPR000700">
    <property type="entry name" value="PAS-assoc_C"/>
</dbReference>
<keyword evidence="6" id="KW-0067">ATP-binding</keyword>
<feature type="transmembrane region" description="Helical" evidence="10">
    <location>
        <begin position="128"/>
        <end position="149"/>
    </location>
</feature>